<evidence type="ECO:0000313" key="3">
    <source>
        <dbReference type="Proteomes" id="UP000199568"/>
    </source>
</evidence>
<dbReference type="RefSeq" id="WP_090445460.1">
    <property type="nucleotide sequence ID" value="NZ_FOHU01000015.1"/>
</dbReference>
<feature type="transmembrane region" description="Helical" evidence="1">
    <location>
        <begin position="39"/>
        <end position="61"/>
    </location>
</feature>
<dbReference type="AlphaFoldDB" id="A0A1I0FKG7"/>
<dbReference type="Proteomes" id="UP000199568">
    <property type="component" value="Unassembled WGS sequence"/>
</dbReference>
<proteinExistence type="predicted"/>
<keyword evidence="1" id="KW-0472">Membrane</keyword>
<protein>
    <submittedName>
        <fullName evidence="2">Uncharacterized protein</fullName>
    </submittedName>
</protein>
<reference evidence="2 3" key="1">
    <citation type="submission" date="2016-10" db="EMBL/GenBank/DDBJ databases">
        <authorList>
            <person name="de Groot N.N."/>
        </authorList>
    </citation>
    <scope>NUCLEOTIDE SEQUENCE [LARGE SCALE GENOMIC DNA]</scope>
    <source>
        <strain evidence="2 3">DSM 18979</strain>
    </source>
</reference>
<feature type="transmembrane region" description="Helical" evidence="1">
    <location>
        <begin position="67"/>
        <end position="86"/>
    </location>
</feature>
<dbReference type="OrthoDB" id="1954812at2"/>
<accession>A0A1I0FKG7</accession>
<organism evidence="2 3">
    <name type="scientific">Natronincola peptidivorans</name>
    <dbReference type="NCBI Taxonomy" id="426128"/>
    <lineage>
        <taxon>Bacteria</taxon>
        <taxon>Bacillati</taxon>
        <taxon>Bacillota</taxon>
        <taxon>Clostridia</taxon>
        <taxon>Peptostreptococcales</taxon>
        <taxon>Natronincolaceae</taxon>
        <taxon>Natronincola</taxon>
    </lineage>
</organism>
<keyword evidence="1" id="KW-0812">Transmembrane</keyword>
<gene>
    <name evidence="2" type="ORF">SAMN05660297_02833</name>
</gene>
<feature type="transmembrane region" description="Helical" evidence="1">
    <location>
        <begin position="12"/>
        <end position="32"/>
    </location>
</feature>
<dbReference type="EMBL" id="FOHU01000015">
    <property type="protein sequence ID" value="SET58577.1"/>
    <property type="molecule type" value="Genomic_DNA"/>
</dbReference>
<evidence type="ECO:0000313" key="2">
    <source>
        <dbReference type="EMBL" id="SET58577.1"/>
    </source>
</evidence>
<keyword evidence="3" id="KW-1185">Reference proteome</keyword>
<name>A0A1I0FKG7_9FIRM</name>
<sequence>MLNLLEDVTLFAYIYLFCFLGAYSKDVVDTFLEKISEVLILKVLTSSLAVAILLYGASGYLLNKLSYRPFTAVCYTLGLISFEVVVRYSSMQEIFEVMEEYKRFNRLKK</sequence>
<keyword evidence="1" id="KW-1133">Transmembrane helix</keyword>
<evidence type="ECO:0000256" key="1">
    <source>
        <dbReference type="SAM" id="Phobius"/>
    </source>
</evidence>
<dbReference type="STRING" id="426128.SAMN05660297_02833"/>